<protein>
    <recommendedName>
        <fullName evidence="3">Gfo/Idh/MocA family oxidoreductase</fullName>
    </recommendedName>
</protein>
<dbReference type="EMBL" id="SLUK01000022">
    <property type="protein sequence ID" value="TCL40545.1"/>
    <property type="molecule type" value="Genomic_DNA"/>
</dbReference>
<reference evidence="1 2" key="1">
    <citation type="submission" date="2019-03" db="EMBL/GenBank/DDBJ databases">
        <title>Genomic Encyclopedia of Type Strains, Phase IV (KMG-IV): sequencing the most valuable type-strain genomes for metagenomic binning, comparative biology and taxonomic classification.</title>
        <authorList>
            <person name="Goeker M."/>
        </authorList>
    </citation>
    <scope>NUCLEOTIDE SEQUENCE [LARGE SCALE GENOMIC DNA]</scope>
    <source>
        <strain evidence="1 2">DSM 100433</strain>
    </source>
</reference>
<proteinExistence type="predicted"/>
<evidence type="ECO:0008006" key="3">
    <source>
        <dbReference type="Google" id="ProtNLM"/>
    </source>
</evidence>
<evidence type="ECO:0000313" key="2">
    <source>
        <dbReference type="Proteomes" id="UP000294682"/>
    </source>
</evidence>
<sequence>MKRCQVGVIGLGFVGMAHIDALRRLPGVEVAAVCTP</sequence>
<dbReference type="AlphaFoldDB" id="A0A9X8UG19"/>
<gene>
    <name evidence="1" type="ORF">EDD78_1221</name>
</gene>
<evidence type="ECO:0000313" key="1">
    <source>
        <dbReference type="EMBL" id="TCL40545.1"/>
    </source>
</evidence>
<dbReference type="Gene3D" id="3.40.50.720">
    <property type="entry name" value="NAD(P)-binding Rossmann-like Domain"/>
    <property type="match status" value="1"/>
</dbReference>
<dbReference type="InterPro" id="IPR036291">
    <property type="entry name" value="NAD(P)-bd_dom_sf"/>
</dbReference>
<comment type="caution">
    <text evidence="1">The sequence shown here is derived from an EMBL/GenBank/DDBJ whole genome shotgun (WGS) entry which is preliminary data.</text>
</comment>
<dbReference type="Proteomes" id="UP000294682">
    <property type="component" value="Unassembled WGS sequence"/>
</dbReference>
<name>A0A9X8UG19_9FIRM</name>
<organism evidence="1 2">
    <name type="scientific">Harryflintia acetispora</name>
    <dbReference type="NCBI Taxonomy" id="1849041"/>
    <lineage>
        <taxon>Bacteria</taxon>
        <taxon>Bacillati</taxon>
        <taxon>Bacillota</taxon>
        <taxon>Clostridia</taxon>
        <taxon>Eubacteriales</taxon>
        <taxon>Oscillospiraceae</taxon>
        <taxon>Harryflintia</taxon>
    </lineage>
</organism>
<feature type="non-terminal residue" evidence="1">
    <location>
        <position position="36"/>
    </location>
</feature>
<keyword evidence="2" id="KW-1185">Reference proteome</keyword>
<dbReference type="SUPFAM" id="SSF51735">
    <property type="entry name" value="NAD(P)-binding Rossmann-fold domains"/>
    <property type="match status" value="1"/>
</dbReference>
<accession>A0A9X8UG19</accession>